<evidence type="ECO:0000313" key="1">
    <source>
        <dbReference type="EMBL" id="KAF6173492.1"/>
    </source>
</evidence>
<dbReference type="Proteomes" id="UP000541444">
    <property type="component" value="Unassembled WGS sequence"/>
</dbReference>
<dbReference type="EMBL" id="JACGCM010000345">
    <property type="protein sequence ID" value="KAF6173492.1"/>
    <property type="molecule type" value="Genomic_DNA"/>
</dbReference>
<accession>A0A7J7P2M9</accession>
<evidence type="ECO:0008006" key="3">
    <source>
        <dbReference type="Google" id="ProtNLM"/>
    </source>
</evidence>
<keyword evidence="2" id="KW-1185">Reference proteome</keyword>
<reference evidence="1 2" key="1">
    <citation type="journal article" date="2020" name="IScience">
        <title>Genome Sequencing of the Endangered Kingdonia uniflora (Circaeasteraceae, Ranunculales) Reveals Potential Mechanisms of Evolutionary Specialization.</title>
        <authorList>
            <person name="Sun Y."/>
            <person name="Deng T."/>
            <person name="Zhang A."/>
            <person name="Moore M.J."/>
            <person name="Landis J.B."/>
            <person name="Lin N."/>
            <person name="Zhang H."/>
            <person name="Zhang X."/>
            <person name="Huang J."/>
            <person name="Zhang X."/>
            <person name="Sun H."/>
            <person name="Wang H."/>
        </authorList>
    </citation>
    <scope>NUCLEOTIDE SEQUENCE [LARGE SCALE GENOMIC DNA]</scope>
    <source>
        <strain evidence="1">TB1705</strain>
        <tissue evidence="1">Leaf</tissue>
    </source>
</reference>
<sequence length="294" mass="33864">MFQPGLLQRSEMSKLIYIILARNSRCSMATDGVFYSRRDILRSWPIWTPPWPKWPYAILASLYHVLDTAFTAGGAITRFPQLLEYWFYEYCGVGHPIVKEALKITSYSCLKAWEKGNKKKINDHAANFFTLGRYLISHQTIESINWQPWGTFVALDLDDVRTVSFLSRKRMLLQVPNENGEYYLGDRCWRQLTGTVGILLDPLLNMSPHLSLADLQRMGNADLFGPSVLRAGITPVVVISVDVHSLSQDFSLPGEEEGPDLGWYMEWTWRREMLPIHRLRDPPPMSAFYDAEEL</sequence>
<protein>
    <recommendedName>
        <fullName evidence="3">Aminotransferase-like plant mobile domain-containing protein</fullName>
    </recommendedName>
</protein>
<evidence type="ECO:0000313" key="2">
    <source>
        <dbReference type="Proteomes" id="UP000541444"/>
    </source>
</evidence>
<dbReference type="OrthoDB" id="1894803at2759"/>
<comment type="caution">
    <text evidence="1">The sequence shown here is derived from an EMBL/GenBank/DDBJ whole genome shotgun (WGS) entry which is preliminary data.</text>
</comment>
<name>A0A7J7P2M9_9MAGN</name>
<organism evidence="1 2">
    <name type="scientific">Kingdonia uniflora</name>
    <dbReference type="NCBI Taxonomy" id="39325"/>
    <lineage>
        <taxon>Eukaryota</taxon>
        <taxon>Viridiplantae</taxon>
        <taxon>Streptophyta</taxon>
        <taxon>Embryophyta</taxon>
        <taxon>Tracheophyta</taxon>
        <taxon>Spermatophyta</taxon>
        <taxon>Magnoliopsida</taxon>
        <taxon>Ranunculales</taxon>
        <taxon>Circaeasteraceae</taxon>
        <taxon>Kingdonia</taxon>
    </lineage>
</organism>
<dbReference type="AlphaFoldDB" id="A0A7J7P2M9"/>
<gene>
    <name evidence="1" type="ORF">GIB67_022020</name>
</gene>
<proteinExistence type="predicted"/>